<sequence length="62" mass="6581">MSTKTGWCLTGDCDSADTRGGCPVKTASNPACTCPCPCHQGAVQPRTFLEERTRVPRKPAGE</sequence>
<keyword evidence="2" id="KW-1185">Reference proteome</keyword>
<dbReference type="AlphaFoldDB" id="A0A9X1SDL8"/>
<dbReference type="Proteomes" id="UP001139158">
    <property type="component" value="Unassembled WGS sequence"/>
</dbReference>
<protein>
    <submittedName>
        <fullName evidence="1">Uncharacterized protein</fullName>
    </submittedName>
</protein>
<name>A0A9X1SDL8_9MICC</name>
<dbReference type="EMBL" id="JAJFZV010000020">
    <property type="protein sequence ID" value="MCC3299815.1"/>
    <property type="molecule type" value="Genomic_DNA"/>
</dbReference>
<proteinExistence type="predicted"/>
<reference evidence="1" key="1">
    <citation type="submission" date="2021-10" db="EMBL/GenBank/DDBJ databases">
        <title>Novel species in genus Arthrobacter.</title>
        <authorList>
            <person name="Liu Y."/>
        </authorList>
    </citation>
    <scope>NUCLEOTIDE SEQUENCE</scope>
    <source>
        <strain evidence="1">Zg-Y453</strain>
    </source>
</reference>
<comment type="caution">
    <text evidence="1">The sequence shown here is derived from an EMBL/GenBank/DDBJ whole genome shotgun (WGS) entry which is preliminary data.</text>
</comment>
<accession>A0A9X1SDL8</accession>
<organism evidence="1 2">
    <name type="scientific">Arthrobacter caoxuetaonis</name>
    <dbReference type="NCBI Taxonomy" id="2886935"/>
    <lineage>
        <taxon>Bacteria</taxon>
        <taxon>Bacillati</taxon>
        <taxon>Actinomycetota</taxon>
        <taxon>Actinomycetes</taxon>
        <taxon>Micrococcales</taxon>
        <taxon>Micrococcaceae</taxon>
        <taxon>Arthrobacter</taxon>
    </lineage>
</organism>
<dbReference type="RefSeq" id="WP_227897837.1">
    <property type="nucleotide sequence ID" value="NZ_CP099467.1"/>
</dbReference>
<evidence type="ECO:0000313" key="2">
    <source>
        <dbReference type="Proteomes" id="UP001139158"/>
    </source>
</evidence>
<evidence type="ECO:0000313" key="1">
    <source>
        <dbReference type="EMBL" id="MCC3299815.1"/>
    </source>
</evidence>
<gene>
    <name evidence="1" type="ORF">LJ757_18815</name>
</gene>